<name>A0ABT7Q7S9_9GAMM</name>
<proteinExistence type="predicted"/>
<keyword evidence="2" id="KW-1185">Reference proteome</keyword>
<protein>
    <submittedName>
        <fullName evidence="1">Pilus assembly protein FlpK</fullName>
    </submittedName>
</protein>
<comment type="caution">
    <text evidence="1">The sequence shown here is derived from an EMBL/GenBank/DDBJ whole genome shotgun (WGS) entry which is preliminary data.</text>
</comment>
<sequence>MSRCSCRHRLPVSGPGAMEGSISIEAMMFIPVLLALLSFGSEALQLLRLEQRLHNVAYNVTQIVTQQGTGQNAAVVSQLAFYQRFVQGQLSALQEGQAALTIEQYNSANGERVPLLQGTGCAGQGNWPPLRVGTLMRVTLCYRLGQGEGGMFSRFWAGRTLVTHFIQEIH</sequence>
<evidence type="ECO:0000313" key="1">
    <source>
        <dbReference type="EMBL" id="MDM5129996.1"/>
    </source>
</evidence>
<accession>A0ABT7Q7S9</accession>
<dbReference type="RefSeq" id="WP_042873155.1">
    <property type="nucleotide sequence ID" value="NZ_CDBL01000083.1"/>
</dbReference>
<gene>
    <name evidence="1" type="ORF">OB962_03125</name>
</gene>
<dbReference type="Proteomes" id="UP001168109">
    <property type="component" value="Unassembled WGS sequence"/>
</dbReference>
<evidence type="ECO:0000313" key="2">
    <source>
        <dbReference type="Proteomes" id="UP001168109"/>
    </source>
</evidence>
<reference evidence="1" key="1">
    <citation type="submission" date="2024-05" db="EMBL/GenBank/DDBJ databases">
        <title>WGS of Aeromonas isolates.</title>
        <authorList>
            <person name="Lee H."/>
        </authorList>
    </citation>
    <scope>NUCLEOTIDE SEQUENCE</scope>
    <source>
        <strain evidence="1">LP308</strain>
    </source>
</reference>
<organism evidence="1 2">
    <name type="scientific">Aeromonas piscicola</name>
    <dbReference type="NCBI Taxonomy" id="600645"/>
    <lineage>
        <taxon>Bacteria</taxon>
        <taxon>Pseudomonadati</taxon>
        <taxon>Pseudomonadota</taxon>
        <taxon>Gammaproteobacteria</taxon>
        <taxon>Aeromonadales</taxon>
        <taxon>Aeromonadaceae</taxon>
        <taxon>Aeromonas</taxon>
    </lineage>
</organism>
<dbReference type="EMBL" id="JAOPLU010000001">
    <property type="protein sequence ID" value="MDM5129996.1"/>
    <property type="molecule type" value="Genomic_DNA"/>
</dbReference>